<evidence type="ECO:0000313" key="1">
    <source>
        <dbReference type="Proteomes" id="UP000095282"/>
    </source>
</evidence>
<name>A0A1I7TJ71_9PELO</name>
<dbReference type="WBParaSite" id="Csp11.Scaffold626.g6455.t1">
    <property type="protein sequence ID" value="Csp11.Scaffold626.g6455.t1"/>
    <property type="gene ID" value="Csp11.Scaffold626.g6455"/>
</dbReference>
<accession>A0A1I7TJ71</accession>
<evidence type="ECO:0000313" key="2">
    <source>
        <dbReference type="WBParaSite" id="Csp11.Scaffold626.g6455.t1"/>
    </source>
</evidence>
<dbReference type="eggNOG" id="ENOG502T3CQ">
    <property type="taxonomic scope" value="Eukaryota"/>
</dbReference>
<organism evidence="1 2">
    <name type="scientific">Caenorhabditis tropicalis</name>
    <dbReference type="NCBI Taxonomy" id="1561998"/>
    <lineage>
        <taxon>Eukaryota</taxon>
        <taxon>Metazoa</taxon>
        <taxon>Ecdysozoa</taxon>
        <taxon>Nematoda</taxon>
        <taxon>Chromadorea</taxon>
        <taxon>Rhabditida</taxon>
        <taxon>Rhabditina</taxon>
        <taxon>Rhabditomorpha</taxon>
        <taxon>Rhabditoidea</taxon>
        <taxon>Rhabditidae</taxon>
        <taxon>Peloderinae</taxon>
        <taxon>Caenorhabditis</taxon>
    </lineage>
</organism>
<sequence>MKEIEAALHLENITSNEDAEALKNPNDTKEPTEEKSILRELINLPTVNTSVLKEIYQFMFNNQIENGIETFLTKWNDVYYEAKKPFLDELVCSMYDTVVGTDDFETYCNKQKGRLLDEDNEMQLIIKNLHLEYQNSQYLNNNTLEKLISLIIANDFVPLNFYVVLNYANYRDNANMRDKILNAVYDMHLVGYDQEADNSLIQP</sequence>
<protein>
    <submittedName>
        <fullName evidence="2">Type I site-specific deoxyribonuclease</fullName>
    </submittedName>
</protein>
<reference evidence="2" key="1">
    <citation type="submission" date="2016-11" db="UniProtKB">
        <authorList>
            <consortium name="WormBaseParasite"/>
        </authorList>
    </citation>
    <scope>IDENTIFICATION</scope>
</reference>
<dbReference type="AlphaFoldDB" id="A0A1I7TJ71"/>
<dbReference type="Proteomes" id="UP000095282">
    <property type="component" value="Unplaced"/>
</dbReference>
<keyword evidence="1" id="KW-1185">Reference proteome</keyword>
<proteinExistence type="predicted"/>